<comment type="similarity">
    <text evidence="2 6">Belongs to the TVP23 family.</text>
</comment>
<comment type="subcellular location">
    <subcellularLocation>
        <location evidence="1 6">Membrane</location>
        <topology evidence="1 6">Multi-pass membrane protein</topology>
    </subcellularLocation>
</comment>
<reference evidence="7" key="1">
    <citation type="journal article" date="2017" name="Parasit. Vectors">
        <title>Sialotranscriptomics of Rhipicephalus zambeziensis reveals intricate expression profiles of secretory proteins and suggests tight temporal transcriptional regulation during blood-feeding.</title>
        <authorList>
            <person name="de Castro M.H."/>
            <person name="de Klerk D."/>
            <person name="Pienaar R."/>
            <person name="Rees D.J.G."/>
            <person name="Mans B.J."/>
        </authorList>
    </citation>
    <scope>NUCLEOTIDE SEQUENCE</scope>
    <source>
        <tissue evidence="7">Salivary glands</tissue>
    </source>
</reference>
<feature type="transmembrane region" description="Helical" evidence="6">
    <location>
        <begin position="43"/>
        <end position="62"/>
    </location>
</feature>
<evidence type="ECO:0000313" key="7">
    <source>
        <dbReference type="EMBL" id="MAA19276.1"/>
    </source>
</evidence>
<evidence type="ECO:0000256" key="1">
    <source>
        <dbReference type="ARBA" id="ARBA00004141"/>
    </source>
</evidence>
<feature type="transmembrane region" description="Helical" evidence="6">
    <location>
        <begin position="158"/>
        <end position="177"/>
    </location>
</feature>
<dbReference type="GO" id="GO:0009306">
    <property type="term" value="P:protein secretion"/>
    <property type="evidence" value="ECO:0007669"/>
    <property type="project" value="TreeGrafter"/>
</dbReference>
<dbReference type="AlphaFoldDB" id="A0A224YNU9"/>
<dbReference type="Pfam" id="PF05832">
    <property type="entry name" value="DUF846"/>
    <property type="match status" value="1"/>
</dbReference>
<evidence type="ECO:0000256" key="5">
    <source>
        <dbReference type="ARBA" id="ARBA00023136"/>
    </source>
</evidence>
<evidence type="ECO:0000256" key="2">
    <source>
        <dbReference type="ARBA" id="ARBA00005467"/>
    </source>
</evidence>
<dbReference type="PANTHER" id="PTHR13019">
    <property type="entry name" value="GOLGI APPARATUS MEMBRANE PROTEIN TVP23"/>
    <property type="match status" value="1"/>
</dbReference>
<evidence type="ECO:0000256" key="6">
    <source>
        <dbReference type="RuleBase" id="RU361206"/>
    </source>
</evidence>
<sequence>MATLSGEMSNSSSALMEGTEDAASIDFGDVESGVIRKAPRHRMAAFFHLAFRTTALLTYLLCRLFTDSFVSSFVCILLLLCMDFWTVKNVTGRLLVGLRWWNYVDDAGKSHWVFESRKAGEQATDASEASLFWMGLIGAPVLWTLFFFVSLFSWNFQWLMVTMIALALNGANLYGYIRCRLGSKGSMKAAASNFFGQQLLRGMFSKKEAAPPARDSGTTQLQP</sequence>
<proteinExistence type="inferred from homology"/>
<dbReference type="PANTHER" id="PTHR13019:SF25">
    <property type="entry name" value="GOLGI APPARATUS MEMBRANE PROTEIN TVP23 HOMOLOG"/>
    <property type="match status" value="1"/>
</dbReference>
<evidence type="ECO:0000256" key="3">
    <source>
        <dbReference type="ARBA" id="ARBA00022692"/>
    </source>
</evidence>
<feature type="transmembrane region" description="Helical" evidence="6">
    <location>
        <begin position="131"/>
        <end position="152"/>
    </location>
</feature>
<dbReference type="GO" id="GO:0016192">
    <property type="term" value="P:vesicle-mediated transport"/>
    <property type="evidence" value="ECO:0007669"/>
    <property type="project" value="TreeGrafter"/>
</dbReference>
<evidence type="ECO:0000256" key="4">
    <source>
        <dbReference type="ARBA" id="ARBA00022989"/>
    </source>
</evidence>
<dbReference type="GO" id="GO:0000139">
    <property type="term" value="C:Golgi membrane"/>
    <property type="evidence" value="ECO:0007669"/>
    <property type="project" value="TreeGrafter"/>
</dbReference>
<keyword evidence="3 6" id="KW-0812">Transmembrane</keyword>
<organism evidence="7">
    <name type="scientific">Rhipicephalus zambeziensis</name>
    <dbReference type="NCBI Taxonomy" id="60191"/>
    <lineage>
        <taxon>Eukaryota</taxon>
        <taxon>Metazoa</taxon>
        <taxon>Ecdysozoa</taxon>
        <taxon>Arthropoda</taxon>
        <taxon>Chelicerata</taxon>
        <taxon>Arachnida</taxon>
        <taxon>Acari</taxon>
        <taxon>Parasitiformes</taxon>
        <taxon>Ixodida</taxon>
        <taxon>Ixodoidea</taxon>
        <taxon>Ixodidae</taxon>
        <taxon>Rhipicephalinae</taxon>
        <taxon>Rhipicephalus</taxon>
        <taxon>Rhipicephalus</taxon>
    </lineage>
</organism>
<feature type="transmembrane region" description="Helical" evidence="6">
    <location>
        <begin position="68"/>
        <end position="87"/>
    </location>
</feature>
<dbReference type="EMBL" id="GFPF01008130">
    <property type="protein sequence ID" value="MAA19276.1"/>
    <property type="molecule type" value="Transcribed_RNA"/>
</dbReference>
<name>A0A224YNU9_9ACAR</name>
<dbReference type="InterPro" id="IPR008564">
    <property type="entry name" value="TVP23-like"/>
</dbReference>
<keyword evidence="4 6" id="KW-1133">Transmembrane helix</keyword>
<protein>
    <recommendedName>
        <fullName evidence="6">Golgi apparatus membrane protein TVP23 homolog</fullName>
    </recommendedName>
</protein>
<keyword evidence="5 6" id="KW-0472">Membrane</keyword>
<accession>A0A224YNU9</accession>